<proteinExistence type="predicted"/>
<evidence type="ECO:0000313" key="2">
    <source>
        <dbReference type="Proteomes" id="UP000478052"/>
    </source>
</evidence>
<evidence type="ECO:0000313" key="1">
    <source>
        <dbReference type="EMBL" id="KAF0755904.1"/>
    </source>
</evidence>
<reference evidence="1 2" key="1">
    <citation type="submission" date="2019-08" db="EMBL/GenBank/DDBJ databases">
        <title>Whole genome of Aphis craccivora.</title>
        <authorList>
            <person name="Voronova N.V."/>
            <person name="Shulinski R.S."/>
            <person name="Bandarenka Y.V."/>
            <person name="Zhorov D.G."/>
            <person name="Warner D."/>
        </authorList>
    </citation>
    <scope>NUCLEOTIDE SEQUENCE [LARGE SCALE GENOMIC DNA]</scope>
    <source>
        <strain evidence="1">180601</strain>
        <tissue evidence="1">Whole Body</tissue>
    </source>
</reference>
<dbReference type="AlphaFoldDB" id="A0A6G0YHP9"/>
<accession>A0A6G0YHP9</accession>
<gene>
    <name evidence="1" type="ORF">FWK35_00010510</name>
</gene>
<name>A0A6G0YHP9_APHCR</name>
<dbReference type="OrthoDB" id="6590480at2759"/>
<keyword evidence="2" id="KW-1185">Reference proteome</keyword>
<comment type="caution">
    <text evidence="1">The sequence shown here is derived from an EMBL/GenBank/DDBJ whole genome shotgun (WGS) entry which is preliminary data.</text>
</comment>
<dbReference type="EMBL" id="VUJU01003989">
    <property type="protein sequence ID" value="KAF0755904.1"/>
    <property type="molecule type" value="Genomic_DNA"/>
</dbReference>
<feature type="non-terminal residue" evidence="1">
    <location>
        <position position="1"/>
    </location>
</feature>
<dbReference type="Proteomes" id="UP000478052">
    <property type="component" value="Unassembled WGS sequence"/>
</dbReference>
<organism evidence="1 2">
    <name type="scientific">Aphis craccivora</name>
    <name type="common">Cowpea aphid</name>
    <dbReference type="NCBI Taxonomy" id="307492"/>
    <lineage>
        <taxon>Eukaryota</taxon>
        <taxon>Metazoa</taxon>
        <taxon>Ecdysozoa</taxon>
        <taxon>Arthropoda</taxon>
        <taxon>Hexapoda</taxon>
        <taxon>Insecta</taxon>
        <taxon>Pterygota</taxon>
        <taxon>Neoptera</taxon>
        <taxon>Paraneoptera</taxon>
        <taxon>Hemiptera</taxon>
        <taxon>Sternorrhyncha</taxon>
        <taxon>Aphidomorpha</taxon>
        <taxon>Aphidoidea</taxon>
        <taxon>Aphididae</taxon>
        <taxon>Aphidini</taxon>
        <taxon>Aphis</taxon>
        <taxon>Aphis</taxon>
    </lineage>
</organism>
<protein>
    <submittedName>
        <fullName evidence="1">Protein ANTAGONIST OF LIKE HETEROCHROMATIN PROTEIN 1-like</fullName>
    </submittedName>
</protein>
<sequence length="188" mass="21788">LSSNNKMNHNQLLKRQLYLDDVYEYNNYVHKRQIRIISSFIFLLENNLNSDRRWHVRPMLYERPTLAHFNTIMSSSTFEDLLIIVGPSLQRSLSMPDILSVREIVRDTLRYLASGESMVLFKPSTDGWLKIANEFEAKWKMPHCVGALDGKRIAFTRSGSVNFNHKGSHSTILMALCDANYNFTCVNI</sequence>